<proteinExistence type="predicted"/>
<dbReference type="AlphaFoldDB" id="A0A0D3JKF6"/>
<dbReference type="HOGENOM" id="CLU_1573552_0_0_1"/>
<dbReference type="KEGG" id="ehx:EMIHUDRAFT_101203"/>
<organism evidence="1 2">
    <name type="scientific">Emiliania huxleyi (strain CCMP1516)</name>
    <dbReference type="NCBI Taxonomy" id="280463"/>
    <lineage>
        <taxon>Eukaryota</taxon>
        <taxon>Haptista</taxon>
        <taxon>Haptophyta</taxon>
        <taxon>Prymnesiophyceae</taxon>
        <taxon>Isochrysidales</taxon>
        <taxon>Noelaerhabdaceae</taxon>
        <taxon>Emiliania</taxon>
    </lineage>
</organism>
<sequence>MPDCPTEICGVWDQDRSRCDSLCPLLAGLGLPSWAQSIACPAADMVKNTLRISCPEPGTVEIVDKTMFGRNSTRVTLDGAEREEKSKGRGKVFMLSGSHCAEGTGATLHCRLVSRGDGWHTRSERFLSQDPADAGQVLVERHVLVRPEQPEMALHRYYVKRQGEDLRPDQ</sequence>
<name>A0A0D3JKF6_EMIH1</name>
<reference evidence="1" key="2">
    <citation type="submission" date="2024-10" db="UniProtKB">
        <authorList>
            <consortium name="EnsemblProtists"/>
        </authorList>
    </citation>
    <scope>IDENTIFICATION</scope>
</reference>
<dbReference type="PaxDb" id="2903-EOD23991"/>
<keyword evidence="2" id="KW-1185">Reference proteome</keyword>
<accession>A0A0D3JKF6</accession>
<protein>
    <submittedName>
        <fullName evidence="1">Uncharacterized protein</fullName>
    </submittedName>
</protein>
<dbReference type="GeneID" id="17269537"/>
<dbReference type="RefSeq" id="XP_005776420.1">
    <property type="nucleotide sequence ID" value="XM_005776363.1"/>
</dbReference>
<dbReference type="Proteomes" id="UP000013827">
    <property type="component" value="Unassembled WGS sequence"/>
</dbReference>
<evidence type="ECO:0000313" key="2">
    <source>
        <dbReference type="Proteomes" id="UP000013827"/>
    </source>
</evidence>
<reference evidence="2" key="1">
    <citation type="journal article" date="2013" name="Nature">
        <title>Pan genome of the phytoplankton Emiliania underpins its global distribution.</title>
        <authorList>
            <person name="Read B.A."/>
            <person name="Kegel J."/>
            <person name="Klute M.J."/>
            <person name="Kuo A."/>
            <person name="Lefebvre S.C."/>
            <person name="Maumus F."/>
            <person name="Mayer C."/>
            <person name="Miller J."/>
            <person name="Monier A."/>
            <person name="Salamov A."/>
            <person name="Young J."/>
            <person name="Aguilar M."/>
            <person name="Claverie J.M."/>
            <person name="Frickenhaus S."/>
            <person name="Gonzalez K."/>
            <person name="Herman E.K."/>
            <person name="Lin Y.C."/>
            <person name="Napier J."/>
            <person name="Ogata H."/>
            <person name="Sarno A.F."/>
            <person name="Shmutz J."/>
            <person name="Schroeder D."/>
            <person name="de Vargas C."/>
            <person name="Verret F."/>
            <person name="von Dassow P."/>
            <person name="Valentin K."/>
            <person name="Van de Peer Y."/>
            <person name="Wheeler G."/>
            <person name="Dacks J.B."/>
            <person name="Delwiche C.F."/>
            <person name="Dyhrman S.T."/>
            <person name="Glockner G."/>
            <person name="John U."/>
            <person name="Richards T."/>
            <person name="Worden A.Z."/>
            <person name="Zhang X."/>
            <person name="Grigoriev I.V."/>
            <person name="Allen A.E."/>
            <person name="Bidle K."/>
            <person name="Borodovsky M."/>
            <person name="Bowler C."/>
            <person name="Brownlee C."/>
            <person name="Cock J.M."/>
            <person name="Elias M."/>
            <person name="Gladyshev V.N."/>
            <person name="Groth M."/>
            <person name="Guda C."/>
            <person name="Hadaegh A."/>
            <person name="Iglesias-Rodriguez M.D."/>
            <person name="Jenkins J."/>
            <person name="Jones B.M."/>
            <person name="Lawson T."/>
            <person name="Leese F."/>
            <person name="Lindquist E."/>
            <person name="Lobanov A."/>
            <person name="Lomsadze A."/>
            <person name="Malik S.B."/>
            <person name="Marsh M.E."/>
            <person name="Mackinder L."/>
            <person name="Mock T."/>
            <person name="Mueller-Roeber B."/>
            <person name="Pagarete A."/>
            <person name="Parker M."/>
            <person name="Probert I."/>
            <person name="Quesneville H."/>
            <person name="Raines C."/>
            <person name="Rensing S.A."/>
            <person name="Riano-Pachon D.M."/>
            <person name="Richier S."/>
            <person name="Rokitta S."/>
            <person name="Shiraiwa Y."/>
            <person name="Soanes D.M."/>
            <person name="van der Giezen M."/>
            <person name="Wahlund T.M."/>
            <person name="Williams B."/>
            <person name="Wilson W."/>
            <person name="Wolfe G."/>
            <person name="Wurch L.L."/>
        </authorList>
    </citation>
    <scope>NUCLEOTIDE SEQUENCE</scope>
</reference>
<dbReference type="EnsemblProtists" id="EOD23991">
    <property type="protein sequence ID" value="EOD23991"/>
    <property type="gene ID" value="EMIHUDRAFT_101203"/>
</dbReference>
<evidence type="ECO:0000313" key="1">
    <source>
        <dbReference type="EnsemblProtists" id="EOD23991"/>
    </source>
</evidence>